<accession>A0ABQ2XIF9</accession>
<sequence length="145" mass="15903">MNLKLKSVILGSGLALIVFQVAIHLLGYLSAVALPISIAEWAVENSAQIFVLFVWDLLVVQLFGIGLLAAFAIYLLLRYTSLSWLYVGGAFIVTETIISNYASWTSLSWQLFSTTNLIMLAPHLIVISVCALTAARWSNEKQVAV</sequence>
<comment type="caution">
    <text evidence="2">The sequence shown here is derived from an EMBL/GenBank/DDBJ whole genome shotgun (WGS) entry which is preliminary data.</text>
</comment>
<reference evidence="3" key="1">
    <citation type="journal article" date="2019" name="Int. J. Syst. Evol. Microbiol.">
        <title>The Global Catalogue of Microorganisms (GCM) 10K type strain sequencing project: providing services to taxonomists for standard genome sequencing and annotation.</title>
        <authorList>
            <consortium name="The Broad Institute Genomics Platform"/>
            <consortium name="The Broad Institute Genome Sequencing Center for Infectious Disease"/>
            <person name="Wu L."/>
            <person name="Ma J."/>
        </authorList>
    </citation>
    <scope>NUCLEOTIDE SEQUENCE [LARGE SCALE GENOMIC DNA]</scope>
    <source>
        <strain evidence="3">KCTC 23916</strain>
    </source>
</reference>
<protein>
    <submittedName>
        <fullName evidence="2">Uncharacterized protein</fullName>
    </submittedName>
</protein>
<evidence type="ECO:0000256" key="1">
    <source>
        <dbReference type="SAM" id="Phobius"/>
    </source>
</evidence>
<evidence type="ECO:0000313" key="3">
    <source>
        <dbReference type="Proteomes" id="UP000620127"/>
    </source>
</evidence>
<feature type="transmembrane region" description="Helical" evidence="1">
    <location>
        <begin position="7"/>
        <end position="29"/>
    </location>
</feature>
<gene>
    <name evidence="2" type="ORF">GCM10011282_24410</name>
</gene>
<feature type="transmembrane region" description="Helical" evidence="1">
    <location>
        <begin position="116"/>
        <end position="135"/>
    </location>
</feature>
<dbReference type="EMBL" id="BMYT01000004">
    <property type="protein sequence ID" value="GGX17459.1"/>
    <property type="molecule type" value="Genomic_DNA"/>
</dbReference>
<keyword evidence="1" id="KW-0812">Transmembrane</keyword>
<evidence type="ECO:0000313" key="2">
    <source>
        <dbReference type="EMBL" id="GGX17459.1"/>
    </source>
</evidence>
<dbReference type="Proteomes" id="UP000620127">
    <property type="component" value="Unassembled WGS sequence"/>
</dbReference>
<dbReference type="RefSeq" id="WP_189346434.1">
    <property type="nucleotide sequence ID" value="NZ_BMYT01000004.1"/>
</dbReference>
<feature type="transmembrane region" description="Helical" evidence="1">
    <location>
        <begin position="84"/>
        <end position="104"/>
    </location>
</feature>
<proteinExistence type="predicted"/>
<feature type="transmembrane region" description="Helical" evidence="1">
    <location>
        <begin position="49"/>
        <end position="77"/>
    </location>
</feature>
<keyword evidence="1" id="KW-0472">Membrane</keyword>
<keyword evidence="3" id="KW-1185">Reference proteome</keyword>
<name>A0ABQ2XIF9_9BURK</name>
<keyword evidence="1" id="KW-1133">Transmembrane helix</keyword>
<organism evidence="2 3">
    <name type="scientific">Undibacterium macrobrachii</name>
    <dbReference type="NCBI Taxonomy" id="1119058"/>
    <lineage>
        <taxon>Bacteria</taxon>
        <taxon>Pseudomonadati</taxon>
        <taxon>Pseudomonadota</taxon>
        <taxon>Betaproteobacteria</taxon>
        <taxon>Burkholderiales</taxon>
        <taxon>Oxalobacteraceae</taxon>
        <taxon>Undibacterium</taxon>
    </lineage>
</organism>